<reference evidence="2" key="1">
    <citation type="submission" date="2022-11" db="UniProtKB">
        <authorList>
            <consortium name="WormBaseParasite"/>
        </authorList>
    </citation>
    <scope>IDENTIFICATION</scope>
</reference>
<evidence type="ECO:0000313" key="1">
    <source>
        <dbReference type="Proteomes" id="UP000887577"/>
    </source>
</evidence>
<name>A0A914Y8I3_9BILA</name>
<dbReference type="AlphaFoldDB" id="A0A914Y8I3"/>
<dbReference type="PANTHER" id="PTHR23020:SF41">
    <property type="entry name" value="AMINOGLYCOSIDE PHOSPHOTRANSFERASE DOMAIN-CONTAINING PROTEIN"/>
    <property type="match status" value="1"/>
</dbReference>
<protein>
    <submittedName>
        <fullName evidence="2">Uncharacterized protein</fullName>
    </submittedName>
</protein>
<keyword evidence="1" id="KW-1185">Reference proteome</keyword>
<organism evidence="1 2">
    <name type="scientific">Panagrolaimus superbus</name>
    <dbReference type="NCBI Taxonomy" id="310955"/>
    <lineage>
        <taxon>Eukaryota</taxon>
        <taxon>Metazoa</taxon>
        <taxon>Ecdysozoa</taxon>
        <taxon>Nematoda</taxon>
        <taxon>Chromadorea</taxon>
        <taxon>Rhabditida</taxon>
        <taxon>Tylenchina</taxon>
        <taxon>Panagrolaimomorpha</taxon>
        <taxon>Panagrolaimoidea</taxon>
        <taxon>Panagrolaimidae</taxon>
        <taxon>Panagrolaimus</taxon>
    </lineage>
</organism>
<dbReference type="InterPro" id="IPR052961">
    <property type="entry name" value="Oxido-Kinase-like_Enzymes"/>
</dbReference>
<dbReference type="InterPro" id="IPR012877">
    <property type="entry name" value="Dhs-27"/>
</dbReference>
<dbReference type="PANTHER" id="PTHR23020">
    <property type="entry name" value="UNCHARACTERIZED NUCLEAR HORMONE RECEPTOR-RELATED"/>
    <property type="match status" value="1"/>
</dbReference>
<dbReference type="InterPro" id="IPR011009">
    <property type="entry name" value="Kinase-like_dom_sf"/>
</dbReference>
<dbReference type="Proteomes" id="UP000887577">
    <property type="component" value="Unplaced"/>
</dbReference>
<sequence length="84" mass="9761">MHSGNLLWKVDKNGQVQDDLEAIVDWQIVHEGSQMADLARFLVHTADGKIRREAENFIFDYYRECLIDEFDGDSSKLPYTVENL</sequence>
<evidence type="ECO:0000313" key="2">
    <source>
        <dbReference type="WBParaSite" id="PSU_v2.g15580.t1"/>
    </source>
</evidence>
<dbReference type="SUPFAM" id="SSF56112">
    <property type="entry name" value="Protein kinase-like (PK-like)"/>
    <property type="match status" value="1"/>
</dbReference>
<dbReference type="Pfam" id="PF07914">
    <property type="entry name" value="DUF1679"/>
    <property type="match status" value="1"/>
</dbReference>
<dbReference type="Gene3D" id="3.90.1200.10">
    <property type="match status" value="1"/>
</dbReference>
<proteinExistence type="predicted"/>
<accession>A0A914Y8I3</accession>
<dbReference type="WBParaSite" id="PSU_v2.g15580.t1">
    <property type="protein sequence ID" value="PSU_v2.g15580.t1"/>
    <property type="gene ID" value="PSU_v2.g15580"/>
</dbReference>